<dbReference type="EMBL" id="CP000584">
    <property type="protein sequence ID" value="ABO95634.1"/>
    <property type="molecule type" value="Genomic_DNA"/>
</dbReference>
<dbReference type="AlphaFoldDB" id="A4RWJ3"/>
<organism evidence="2 3">
    <name type="scientific">Ostreococcus lucimarinus (strain CCE9901)</name>
    <dbReference type="NCBI Taxonomy" id="436017"/>
    <lineage>
        <taxon>Eukaryota</taxon>
        <taxon>Viridiplantae</taxon>
        <taxon>Chlorophyta</taxon>
        <taxon>Mamiellophyceae</taxon>
        <taxon>Mamiellales</taxon>
        <taxon>Bathycoccaceae</taxon>
        <taxon>Ostreococcus</taxon>
    </lineage>
</organism>
<dbReference type="Gramene" id="ABO95634">
    <property type="protein sequence ID" value="ABO95634"/>
    <property type="gene ID" value="OSTLU_31356"/>
</dbReference>
<name>A4RWJ3_OSTLU</name>
<evidence type="ECO:0000313" key="2">
    <source>
        <dbReference type="EMBL" id="ABO95634.1"/>
    </source>
</evidence>
<reference evidence="2 3" key="1">
    <citation type="journal article" date="2007" name="Proc. Natl. Acad. Sci. U.S.A.">
        <title>The tiny eukaryote Ostreococcus provides genomic insights into the paradox of plankton speciation.</title>
        <authorList>
            <person name="Palenik B."/>
            <person name="Grimwood J."/>
            <person name="Aerts A."/>
            <person name="Rouze P."/>
            <person name="Salamov A."/>
            <person name="Putnam N."/>
            <person name="Dupont C."/>
            <person name="Jorgensen R."/>
            <person name="Derelle E."/>
            <person name="Rombauts S."/>
            <person name="Zhou K."/>
            <person name="Otillar R."/>
            <person name="Merchant S.S."/>
            <person name="Podell S."/>
            <person name="Gaasterland T."/>
            <person name="Napoli C."/>
            <person name="Gendler K."/>
            <person name="Manuell A."/>
            <person name="Tai V."/>
            <person name="Vallon O."/>
            <person name="Piganeau G."/>
            <person name="Jancek S."/>
            <person name="Heijde M."/>
            <person name="Jabbari K."/>
            <person name="Bowler C."/>
            <person name="Lohr M."/>
            <person name="Robbens S."/>
            <person name="Werner G."/>
            <person name="Dubchak I."/>
            <person name="Pazour G.J."/>
            <person name="Ren Q."/>
            <person name="Paulsen I."/>
            <person name="Delwiche C."/>
            <person name="Schmutz J."/>
            <person name="Rokhsar D."/>
            <person name="Van de Peer Y."/>
            <person name="Moreau H."/>
            <person name="Grigoriev I.V."/>
        </authorList>
    </citation>
    <scope>NUCLEOTIDE SEQUENCE [LARGE SCALE GENOMIC DNA]</scope>
    <source>
        <strain evidence="2 3">CCE9901</strain>
    </source>
</reference>
<sequence length="87" mass="9801">MYIDKNYVPVYVNEMEARERAREAKIMETTAPADARRDEEATRLRARLAELEASVREVGARMASLEQPKPSEDAQTASEGEKSRTTA</sequence>
<accession>A4RWJ3</accession>
<keyword evidence="3" id="KW-1185">Reference proteome</keyword>
<dbReference type="KEGG" id="olu:OSTLU_31356"/>
<evidence type="ECO:0000256" key="1">
    <source>
        <dbReference type="SAM" id="MobiDB-lite"/>
    </source>
</evidence>
<dbReference type="RefSeq" id="XP_001417341.1">
    <property type="nucleotide sequence ID" value="XM_001417304.1"/>
</dbReference>
<proteinExistence type="predicted"/>
<dbReference type="GeneID" id="5001561"/>
<evidence type="ECO:0000313" key="3">
    <source>
        <dbReference type="Proteomes" id="UP000001568"/>
    </source>
</evidence>
<dbReference type="Proteomes" id="UP000001568">
    <property type="component" value="Chromosome 4"/>
</dbReference>
<dbReference type="HOGENOM" id="CLU_2487451_0_0_1"/>
<gene>
    <name evidence="2" type="ORF">OSTLU_31356</name>
</gene>
<feature type="region of interest" description="Disordered" evidence="1">
    <location>
        <begin position="60"/>
        <end position="87"/>
    </location>
</feature>
<protein>
    <submittedName>
        <fullName evidence="2">Uncharacterized protein</fullName>
    </submittedName>
</protein>